<reference evidence="2" key="1">
    <citation type="submission" date="2022-07" db="EMBL/GenBank/DDBJ databases">
        <title>Taxonomic analysis of Microcella humidisoli nov. sp., isolated from riverside soil.</title>
        <authorList>
            <person name="Molina K.M."/>
            <person name="Kim S.B."/>
        </authorList>
    </citation>
    <scope>NUCLEOTIDE SEQUENCE</scope>
    <source>
        <strain evidence="2">MMS21-STM10</strain>
    </source>
</reference>
<keyword evidence="3" id="KW-1185">Reference proteome</keyword>
<proteinExistence type="predicted"/>
<accession>A0ABY5FT97</accession>
<gene>
    <name evidence="2" type="ORF">NNL39_06565</name>
</gene>
<feature type="transmembrane region" description="Helical" evidence="1">
    <location>
        <begin position="110"/>
        <end position="134"/>
    </location>
</feature>
<feature type="transmembrane region" description="Helical" evidence="1">
    <location>
        <begin position="7"/>
        <end position="32"/>
    </location>
</feature>
<sequence length="155" mass="15616">MRVVREVLVLVATTAVTLALIVLPVYGAFAGLEAGELFGVVPDFLFGFAGPALAVWSMLVALGATVLRRRGSWWRIGAHALSALAAGIANVPIVVAIGEASDAQGGFVGALGLLGSTLFVPVAVLVTPVVVLLLDRGRPAAVSPSPATPGPAAAR</sequence>
<keyword evidence="1" id="KW-0812">Transmembrane</keyword>
<evidence type="ECO:0000313" key="3">
    <source>
        <dbReference type="Proteomes" id="UP001060039"/>
    </source>
</evidence>
<feature type="transmembrane region" description="Helical" evidence="1">
    <location>
        <begin position="79"/>
        <end position="98"/>
    </location>
</feature>
<name>A0ABY5FT97_9MICO</name>
<dbReference type="Proteomes" id="UP001060039">
    <property type="component" value="Chromosome"/>
</dbReference>
<keyword evidence="1" id="KW-0472">Membrane</keyword>
<dbReference type="EMBL" id="CP101497">
    <property type="protein sequence ID" value="UTT61357.1"/>
    <property type="molecule type" value="Genomic_DNA"/>
</dbReference>
<evidence type="ECO:0000256" key="1">
    <source>
        <dbReference type="SAM" id="Phobius"/>
    </source>
</evidence>
<keyword evidence="1" id="KW-1133">Transmembrane helix</keyword>
<dbReference type="RefSeq" id="WP_255158180.1">
    <property type="nucleotide sequence ID" value="NZ_CP101497.1"/>
</dbReference>
<organism evidence="2 3">
    <name type="scientific">Microcella humidisoli</name>
    <dbReference type="NCBI Taxonomy" id="2963406"/>
    <lineage>
        <taxon>Bacteria</taxon>
        <taxon>Bacillati</taxon>
        <taxon>Actinomycetota</taxon>
        <taxon>Actinomycetes</taxon>
        <taxon>Micrococcales</taxon>
        <taxon>Microbacteriaceae</taxon>
        <taxon>Microcella</taxon>
    </lineage>
</organism>
<feature type="transmembrane region" description="Helical" evidence="1">
    <location>
        <begin position="44"/>
        <end position="67"/>
    </location>
</feature>
<evidence type="ECO:0000313" key="2">
    <source>
        <dbReference type="EMBL" id="UTT61357.1"/>
    </source>
</evidence>
<protein>
    <submittedName>
        <fullName evidence="2">Uncharacterized protein</fullName>
    </submittedName>
</protein>